<keyword evidence="6" id="KW-1185">Reference proteome</keyword>
<dbReference type="eggNOG" id="COG1670">
    <property type="taxonomic scope" value="Bacteria"/>
</dbReference>
<dbReference type="InterPro" id="IPR000182">
    <property type="entry name" value="GNAT_dom"/>
</dbReference>
<feature type="domain" description="N-acetyltransferase" evidence="4">
    <location>
        <begin position="79"/>
        <end position="255"/>
    </location>
</feature>
<dbReference type="InterPro" id="IPR051531">
    <property type="entry name" value="N-acetyltransferase"/>
</dbReference>
<comment type="similarity">
    <text evidence="3">Belongs to the acetyltransferase family. RimJ subfamily.</text>
</comment>
<dbReference type="Proteomes" id="UP000004946">
    <property type="component" value="Chromosome"/>
</dbReference>
<dbReference type="GO" id="GO:0008999">
    <property type="term" value="F:protein-N-terminal-alanine acetyltransferase activity"/>
    <property type="evidence" value="ECO:0007669"/>
    <property type="project" value="TreeGrafter"/>
</dbReference>
<keyword evidence="1 5" id="KW-0808">Transferase</keyword>
<protein>
    <submittedName>
        <fullName evidence="5">Acetyltransferase, GNAT family</fullName>
    </submittedName>
</protein>
<reference evidence="5 6" key="1">
    <citation type="submission" date="2010-12" db="EMBL/GenBank/DDBJ databases">
        <authorList>
            <person name="Muzny D."/>
            <person name="Qin X."/>
            <person name="Buhay C."/>
            <person name="Dugan-Rocha S."/>
            <person name="Ding Y."/>
            <person name="Chen G."/>
            <person name="Hawes A."/>
            <person name="Holder M."/>
            <person name="Jhangiani S."/>
            <person name="Johnson A."/>
            <person name="Khan Z."/>
            <person name="Li Z."/>
            <person name="Liu W."/>
            <person name="Liu X."/>
            <person name="Perez L."/>
            <person name="Shen H."/>
            <person name="Wang Q."/>
            <person name="Watt J."/>
            <person name="Xi L."/>
            <person name="Xin Y."/>
            <person name="Zhou J."/>
            <person name="Deng J."/>
            <person name="Jiang H."/>
            <person name="Liu Y."/>
            <person name="Qu J."/>
            <person name="Song X.-Z."/>
            <person name="Zhang L."/>
            <person name="Villasana D."/>
            <person name="Johnson A."/>
            <person name="Liu J."/>
            <person name="Liyanage D."/>
            <person name="Lorensuhewa L."/>
            <person name="Robinson T."/>
            <person name="Song A."/>
            <person name="Song B.-B."/>
            <person name="Dinh H."/>
            <person name="Thornton R."/>
            <person name="Coyle M."/>
            <person name="Francisco L."/>
            <person name="Jackson L."/>
            <person name="Javaid M."/>
            <person name="Korchina V."/>
            <person name="Kovar C."/>
            <person name="Mata R."/>
            <person name="Mathew T."/>
            <person name="Ngo R."/>
            <person name="Nguyen L."/>
            <person name="Nguyen N."/>
            <person name="Okwuonu G."/>
            <person name="Ongeri F."/>
            <person name="Pham C."/>
            <person name="Simmons D."/>
            <person name="Wilczek-Boney K."/>
            <person name="Hale W."/>
            <person name="Jakkamsetti A."/>
            <person name="Pham P."/>
            <person name="Ruth R."/>
            <person name="San Lucas F."/>
            <person name="Warren J."/>
            <person name="Zhang J."/>
            <person name="Zhao Z."/>
            <person name="Zhou C."/>
            <person name="Zhu D."/>
            <person name="Lee S."/>
            <person name="Bess C."/>
            <person name="Blankenburg K."/>
            <person name="Forbes L."/>
            <person name="Fu Q."/>
            <person name="Gubbala S."/>
            <person name="Hirani K."/>
            <person name="Jayaseelan J.C."/>
            <person name="Lara F."/>
            <person name="Munidasa M."/>
            <person name="Palculict T."/>
            <person name="Patil S."/>
            <person name="Pu L.-L."/>
            <person name="Saada N."/>
            <person name="Tang L."/>
            <person name="Weissenberger G."/>
            <person name="Zhu Y."/>
            <person name="Hemphill L."/>
            <person name="Shang Y."/>
            <person name="Youmans B."/>
            <person name="Ayvaz T."/>
            <person name="Ross M."/>
            <person name="Santibanez J."/>
            <person name="Aqrawi P."/>
            <person name="Gross S."/>
            <person name="Joshi V."/>
            <person name="Fowler G."/>
            <person name="Nazareth L."/>
            <person name="Reid J."/>
            <person name="Worley K."/>
            <person name="Petrosino J."/>
            <person name="Highlander S."/>
            <person name="Gibbs R."/>
        </authorList>
    </citation>
    <scope>NUCLEOTIDE SEQUENCE [LARGE SCALE GENOMIC DNA]</scope>
    <source>
        <strain evidence="5 6">DSM 10105</strain>
    </source>
</reference>
<dbReference type="PANTHER" id="PTHR43792">
    <property type="entry name" value="GNAT FAMILY, PUTATIVE (AFU_ORTHOLOGUE AFUA_3G00765)-RELATED-RELATED"/>
    <property type="match status" value="1"/>
</dbReference>
<evidence type="ECO:0000259" key="4">
    <source>
        <dbReference type="PROSITE" id="PS51186"/>
    </source>
</evidence>
<organism evidence="5 6">
    <name type="scientific">Parascardovia denticolens DSM 10105 = JCM 12538</name>
    <dbReference type="NCBI Taxonomy" id="864564"/>
    <lineage>
        <taxon>Bacteria</taxon>
        <taxon>Bacillati</taxon>
        <taxon>Actinomycetota</taxon>
        <taxon>Actinomycetes</taxon>
        <taxon>Bifidobacteriales</taxon>
        <taxon>Bifidobacteriaceae</taxon>
        <taxon>Parascardovia</taxon>
    </lineage>
</organism>
<name>E6K0K0_PARDN</name>
<dbReference type="HOGENOM" id="CLU_013985_40_0_11"/>
<gene>
    <name evidence="5" type="ORF">HMPREF0620_0343</name>
</gene>
<evidence type="ECO:0000313" key="5">
    <source>
        <dbReference type="EMBL" id="EFT83338.1"/>
    </source>
</evidence>
<dbReference type="PANTHER" id="PTHR43792:SF8">
    <property type="entry name" value="[RIBOSOMAL PROTEIN US5]-ALANINE N-ACETYLTRANSFERASE"/>
    <property type="match status" value="1"/>
</dbReference>
<dbReference type="GO" id="GO:0005737">
    <property type="term" value="C:cytoplasm"/>
    <property type="evidence" value="ECO:0007669"/>
    <property type="project" value="TreeGrafter"/>
</dbReference>
<accession>E6K0K0</accession>
<evidence type="ECO:0000256" key="2">
    <source>
        <dbReference type="ARBA" id="ARBA00023315"/>
    </source>
</evidence>
<dbReference type="KEGG" id="pdo:PSDT_1246"/>
<dbReference type="AlphaFoldDB" id="E6K0K0"/>
<dbReference type="Pfam" id="PF13302">
    <property type="entry name" value="Acetyltransf_3"/>
    <property type="match status" value="1"/>
</dbReference>
<dbReference type="InterPro" id="IPR016181">
    <property type="entry name" value="Acyl_CoA_acyltransferase"/>
</dbReference>
<dbReference type="PROSITE" id="PS51186">
    <property type="entry name" value="GNAT"/>
    <property type="match status" value="1"/>
</dbReference>
<keyword evidence="2" id="KW-0012">Acyltransferase</keyword>
<sequence>MSSFFRELFSTGRGDGGASGSIDESHFIVPPLVGPSPHGLWEAFMRGRVSELSQLAEDLDSQFGPDSGVQEAPLPISAISLRPLTYDDQETWSALRERNADWLSPWDAGNPLSGQDDGRTPGLTYNAWIGNIRKSEEEGRGTIFGVYRDDDLIGQLSLGAINYGALRTGTIGYWISHQQAGHGYIPQAVAILADWAFKDPQGPRLHRLEINVLPENARSIRVAEKLGFTREGLRRGYMYVNGQWRDHLSYSLLTSDLS</sequence>
<dbReference type="RefSeq" id="WP_006290161.1">
    <property type="nucleotide sequence ID" value="NZ_AP012333.1"/>
</dbReference>
<dbReference type="Gene3D" id="3.40.630.30">
    <property type="match status" value="1"/>
</dbReference>
<comment type="caution">
    <text evidence="5">The sequence shown here is derived from an EMBL/GenBank/DDBJ whole genome shotgun (WGS) entry which is preliminary data.</text>
</comment>
<evidence type="ECO:0000256" key="3">
    <source>
        <dbReference type="ARBA" id="ARBA00038502"/>
    </source>
</evidence>
<dbReference type="EMBL" id="AEON01000001">
    <property type="protein sequence ID" value="EFT83338.1"/>
    <property type="molecule type" value="Genomic_DNA"/>
</dbReference>
<evidence type="ECO:0000313" key="6">
    <source>
        <dbReference type="Proteomes" id="UP000004946"/>
    </source>
</evidence>
<proteinExistence type="inferred from homology"/>
<evidence type="ECO:0000256" key="1">
    <source>
        <dbReference type="ARBA" id="ARBA00022679"/>
    </source>
</evidence>
<dbReference type="PATRIC" id="fig|864564.6.peg.1371"/>
<dbReference type="SUPFAM" id="SSF55729">
    <property type="entry name" value="Acyl-CoA N-acyltransferases (Nat)"/>
    <property type="match status" value="1"/>
</dbReference>